<dbReference type="GO" id="GO:0005771">
    <property type="term" value="C:multivesicular body"/>
    <property type="evidence" value="ECO:0007669"/>
    <property type="project" value="TreeGrafter"/>
</dbReference>
<feature type="coiled-coil region" evidence="4">
    <location>
        <begin position="28"/>
        <end position="92"/>
    </location>
</feature>
<comment type="caution">
    <text evidence="6">The sequence shown here is derived from an EMBL/GenBank/DDBJ whole genome shotgun (WGS) entry which is preliminary data.</text>
</comment>
<dbReference type="GO" id="GO:0032511">
    <property type="term" value="P:late endosome to vacuole transport via multivesicular body sorting pathway"/>
    <property type="evidence" value="ECO:0007669"/>
    <property type="project" value="TreeGrafter"/>
</dbReference>
<dbReference type="GO" id="GO:0006900">
    <property type="term" value="P:vesicle budding from membrane"/>
    <property type="evidence" value="ECO:0007669"/>
    <property type="project" value="TreeGrafter"/>
</dbReference>
<dbReference type="PANTHER" id="PTHR22761">
    <property type="entry name" value="CHARGED MULTIVESICULAR BODY PROTEIN"/>
    <property type="match status" value="1"/>
</dbReference>
<dbReference type="Gene3D" id="1.10.287.1060">
    <property type="entry name" value="ESAT-6-like"/>
    <property type="match status" value="1"/>
</dbReference>
<evidence type="ECO:0000313" key="7">
    <source>
        <dbReference type="Proteomes" id="UP000494165"/>
    </source>
</evidence>
<sequence>MNRLFGKAKPKTPGPTLTDCISSVDGRAESIEKKMNMLDNELRKYKDQMKKMREGPAKNAVKQKALRILKQRKMYEQQCESLRNQSFNMEQANYATQTLKDTQTTVQAMKAGVKSMQKEFKNINIDQIEDLQDDMADMLEQADEVQEALGRSYATPEVDEDELEAELEALGDEIALDEDTSYLDAVETPNAPTREPGADSIAEQNGVLVDEFGLPKIQHAT</sequence>
<evidence type="ECO:0000256" key="2">
    <source>
        <dbReference type="ARBA" id="ARBA00023054"/>
    </source>
</evidence>
<feature type="region of interest" description="Disordered" evidence="5">
    <location>
        <begin position="1"/>
        <end position="21"/>
    </location>
</feature>
<dbReference type="InterPro" id="IPR005024">
    <property type="entry name" value="Snf7_fam"/>
</dbReference>
<dbReference type="OrthoDB" id="3973241at2759"/>
<keyword evidence="2 4" id="KW-0175">Coiled coil</keyword>
<accession>A0A8S1D1A3</accession>
<feature type="compositionally biased region" description="Basic residues" evidence="5">
    <location>
        <begin position="1"/>
        <end position="10"/>
    </location>
</feature>
<gene>
    <name evidence="6" type="ORF">CLODIP_2_CD13790</name>
</gene>
<evidence type="ECO:0000256" key="1">
    <source>
        <dbReference type="ARBA" id="ARBA00006190"/>
    </source>
</evidence>
<name>A0A8S1D1A3_9INSE</name>
<keyword evidence="7" id="KW-1185">Reference proteome</keyword>
<evidence type="ECO:0000313" key="6">
    <source>
        <dbReference type="EMBL" id="CAB3374071.1"/>
    </source>
</evidence>
<comment type="similarity">
    <text evidence="1">Belongs to the SNF7 family.</text>
</comment>
<feature type="coiled-coil region" evidence="4">
    <location>
        <begin position="128"/>
        <end position="180"/>
    </location>
</feature>
<evidence type="ECO:0000256" key="4">
    <source>
        <dbReference type="SAM" id="Coils"/>
    </source>
</evidence>
<evidence type="ECO:0000256" key="5">
    <source>
        <dbReference type="SAM" id="MobiDB-lite"/>
    </source>
</evidence>
<organism evidence="6 7">
    <name type="scientific">Cloeon dipterum</name>
    <dbReference type="NCBI Taxonomy" id="197152"/>
    <lineage>
        <taxon>Eukaryota</taxon>
        <taxon>Metazoa</taxon>
        <taxon>Ecdysozoa</taxon>
        <taxon>Arthropoda</taxon>
        <taxon>Hexapoda</taxon>
        <taxon>Insecta</taxon>
        <taxon>Pterygota</taxon>
        <taxon>Palaeoptera</taxon>
        <taxon>Ephemeroptera</taxon>
        <taxon>Pisciforma</taxon>
        <taxon>Baetidae</taxon>
        <taxon>Cloeon</taxon>
    </lineage>
</organism>
<dbReference type="Gene3D" id="6.10.250.1710">
    <property type="match status" value="1"/>
</dbReference>
<dbReference type="Proteomes" id="UP000494165">
    <property type="component" value="Unassembled WGS sequence"/>
</dbReference>
<dbReference type="PANTHER" id="PTHR22761:SF12">
    <property type="entry name" value="CHARGED MULTIVESICULAR BODY PROTEIN 5"/>
    <property type="match status" value="1"/>
</dbReference>
<reference evidence="6 7" key="1">
    <citation type="submission" date="2020-04" db="EMBL/GenBank/DDBJ databases">
        <authorList>
            <person name="Alioto T."/>
            <person name="Alioto T."/>
            <person name="Gomez Garrido J."/>
        </authorList>
    </citation>
    <scope>NUCLEOTIDE SEQUENCE [LARGE SCALE GENOMIC DNA]</scope>
</reference>
<protein>
    <recommendedName>
        <fullName evidence="3">Charged multivesicular body protein 5</fullName>
    </recommendedName>
</protein>
<evidence type="ECO:0000256" key="3">
    <source>
        <dbReference type="ARBA" id="ARBA00041078"/>
    </source>
</evidence>
<proteinExistence type="inferred from homology"/>
<dbReference type="Pfam" id="PF03357">
    <property type="entry name" value="Snf7"/>
    <property type="match status" value="1"/>
</dbReference>
<dbReference type="EMBL" id="CADEPI010000093">
    <property type="protein sequence ID" value="CAB3374071.1"/>
    <property type="molecule type" value="Genomic_DNA"/>
</dbReference>
<dbReference type="AlphaFoldDB" id="A0A8S1D1A3"/>